<gene>
    <name evidence="3" type="ORF">BCR15_04845</name>
</gene>
<feature type="compositionally biased region" description="Low complexity" evidence="1">
    <location>
        <begin position="171"/>
        <end position="206"/>
    </location>
</feature>
<reference evidence="4" key="1">
    <citation type="submission" date="2016-07" db="EMBL/GenBank/DDBJ databases">
        <authorList>
            <person name="Florea S."/>
            <person name="Webb J.S."/>
            <person name="Jaromczyk J."/>
            <person name="Schardl C.L."/>
        </authorList>
    </citation>
    <scope>NUCLEOTIDE SEQUENCE [LARGE SCALE GENOMIC DNA]</scope>
    <source>
        <strain evidence="4">IPBSL-7</strain>
    </source>
</reference>
<feature type="compositionally biased region" description="Low complexity" evidence="1">
    <location>
        <begin position="221"/>
        <end position="242"/>
    </location>
</feature>
<evidence type="ECO:0000313" key="4">
    <source>
        <dbReference type="Proteomes" id="UP000093501"/>
    </source>
</evidence>
<feature type="region of interest" description="Disordered" evidence="1">
    <location>
        <begin position="161"/>
        <end position="269"/>
    </location>
</feature>
<dbReference type="Proteomes" id="UP000093501">
    <property type="component" value="Unassembled WGS sequence"/>
</dbReference>
<dbReference type="InterPro" id="IPR039561">
    <property type="entry name" value="Peptidase_M15C"/>
</dbReference>
<evidence type="ECO:0000313" key="3">
    <source>
        <dbReference type="EMBL" id="OCL33951.1"/>
    </source>
</evidence>
<evidence type="ECO:0000259" key="2">
    <source>
        <dbReference type="Pfam" id="PF13539"/>
    </source>
</evidence>
<feature type="domain" description="Peptidase M15C" evidence="2">
    <location>
        <begin position="578"/>
        <end position="648"/>
    </location>
</feature>
<feature type="compositionally biased region" description="Pro residues" evidence="1">
    <location>
        <begin position="207"/>
        <end position="220"/>
    </location>
</feature>
<dbReference type="InterPro" id="IPR009045">
    <property type="entry name" value="Zn_M74/Hedgehog-like"/>
</dbReference>
<protein>
    <recommendedName>
        <fullName evidence="2">Peptidase M15C domain-containing protein</fullName>
    </recommendedName>
</protein>
<dbReference type="GO" id="GO:0008233">
    <property type="term" value="F:peptidase activity"/>
    <property type="evidence" value="ECO:0007669"/>
    <property type="project" value="InterPro"/>
</dbReference>
<proteinExistence type="predicted"/>
<organism evidence="3 4">
    <name type="scientific">Tessaracoccus lapidicaptus</name>
    <dbReference type="NCBI Taxonomy" id="1427523"/>
    <lineage>
        <taxon>Bacteria</taxon>
        <taxon>Bacillati</taxon>
        <taxon>Actinomycetota</taxon>
        <taxon>Actinomycetes</taxon>
        <taxon>Propionibacteriales</taxon>
        <taxon>Propionibacteriaceae</taxon>
        <taxon>Tessaracoccus</taxon>
    </lineage>
</organism>
<dbReference type="Gene3D" id="3.30.1380.10">
    <property type="match status" value="1"/>
</dbReference>
<keyword evidence="4" id="KW-1185">Reference proteome</keyword>
<evidence type="ECO:0000256" key="1">
    <source>
        <dbReference type="SAM" id="MobiDB-lite"/>
    </source>
</evidence>
<dbReference type="AlphaFoldDB" id="A0A1C0AML1"/>
<dbReference type="EMBL" id="MBQD01000021">
    <property type="protein sequence ID" value="OCL33951.1"/>
    <property type="molecule type" value="Genomic_DNA"/>
</dbReference>
<name>A0A1C0AML1_9ACTN</name>
<dbReference type="PRINTS" id="PR01217">
    <property type="entry name" value="PRICHEXTENSN"/>
</dbReference>
<dbReference type="Pfam" id="PF13539">
    <property type="entry name" value="Peptidase_M15_4"/>
    <property type="match status" value="1"/>
</dbReference>
<dbReference type="SUPFAM" id="SSF55166">
    <property type="entry name" value="Hedgehog/DD-peptidase"/>
    <property type="match status" value="1"/>
</dbReference>
<accession>A0A1C0AML1</accession>
<sequence length="650" mass="68834">MLAAMVLGLTATPPAPEAAALDVYTTPGTHELNGRTWRTACEAYSPSVERCRTEIEAHQVVYTGGRYVMRYGWTFNNLTYKPSSRVQWIGNILATPGEHTVNGRRWKTECDSAWTGVGACRSLIWSTTYQVVAGSYVRVPAWVFNNIVNFAPEPVTDQFCAAAPISPPPAAGAGPDAEASPTPTPTPAEQTAEPEPSASDLSASPTPEAPSPTPEAPSPTPEALSPTPETLPPTTEASSSGPEPSPSPVAGTTSPSAEPDSVGSPAPTPAPALAAAAISVTPTITSVHHPHVAGALYDRLGPIMVTGTVDGAPPGTAVTVVLQDADGARRSSVDVVTGTDGAFRGQLTGGFAGRAMVVVTSLDAVATRAIDIGRATTTQSIPTRLDPVAVSPITGRTTPAIPGAMVTAQVRAGSGWQVVAYARPATDGSYSVPYSHRGGWLGTQDVRICVTLPWGATIPSASATTVTRARLANPVVTQTTADEVATTYRAGCPVAPWRLRTIRINQQSMDGHVYRGELIVRSERASEVVDAFRRAFEGGFPVYQMTNPNAFGGNDPRMMAANNTSAFNCRRVVGNPYALSPHSYGYAVDVNPWQNPYRDPSGKWWPSTEHVSRTPVVPGQLTETSIPVVAFKSHGWRWFAGWDWHHFEKR</sequence>
<comment type="caution">
    <text evidence="3">The sequence shown here is derived from an EMBL/GenBank/DDBJ whole genome shotgun (WGS) entry which is preliminary data.</text>
</comment>